<feature type="domain" description="Primase C-terminal 1" evidence="1">
    <location>
        <begin position="281"/>
        <end position="347"/>
    </location>
</feature>
<proteinExistence type="predicted"/>
<dbReference type="eggNOG" id="COG5519">
    <property type="taxonomic scope" value="Bacteria"/>
</dbReference>
<dbReference type="Pfam" id="PF06048">
    <property type="entry name" value="DUF927"/>
    <property type="match status" value="1"/>
</dbReference>
<dbReference type="Pfam" id="PF08708">
    <property type="entry name" value="PriCT_1"/>
    <property type="match status" value="1"/>
</dbReference>
<evidence type="ECO:0000259" key="1">
    <source>
        <dbReference type="SMART" id="SM00942"/>
    </source>
</evidence>
<dbReference type="OrthoDB" id="5437690at2"/>
<dbReference type="SMART" id="SM00942">
    <property type="entry name" value="PriCT_1"/>
    <property type="match status" value="1"/>
</dbReference>
<dbReference type="HOGENOM" id="CLU_307915_0_0_7"/>
<dbReference type="InterPro" id="IPR040538">
    <property type="entry name" value="Cch_HTH"/>
</dbReference>
<sequence>MNGQIDYYGLFKSIFRGRDDVVPKHFTTAGTNGKTGRSGYAPICNNFWKTGICPKASGDKTACDKCSSRDYVPLSDALLQGHFEGKHILGVYPLLPDGTCWFVAADFDDHSGDRNPLADVLAYAEALTTAGLTPYVLRSKSGKGFHVYLFFAAPVPAWKARRVAFSLLQEAGLVGEDVSVNSFDRLFPNQDELSPTKPLGNLIGLPYQGEASKFGHTLLLDPASDYTTAFTEQLAVLTSLIRASEADLDTIIAARGLAKDAPKVATPSALGGAVPATTKPIQVPALIPETKRNDTLFRVAASLHAKGLSDQAIREALLAENAAKCVPPLDTQEVEDIVQNVTARYAKGVSAAVAVPGALASLDATMTAASGNAAPTQLPTIHSMLPDAPVSANAVVPGKMNLSLHDGIAAWVDNGKGQAGFKHVFPVAIVLVERLKCVHTGKEQVKLAWHMDDAWHFQIVDRKVIADTRDIVSLASYGLPITSEHKEFLVKYLSAYDFVNRRCIPLIQVSSRFGWQDGNESFLWGRNLITQDGMLSAAAINTKNGPSAIGAATIVFRGSDDGDEQVADGFVCSGSLTGWLATANRAIVHPIPFVVMLASFAPPLLTLIGASNFVVETAGITSTGKTSTQRLAASVWGCPDERAEASVLHTWDTTRIWVERTGGLLNGLPLILDDTKRVFSSLPQKEARALVNAVVYAYASGKGRGRGSVQGTQRTGSFRSVLISSGEEPCTGASTQHGGARARVLSLWGAPFGSAPQPDLVKDVNVTVMANYGFAGPYLVRHLLMHRAYWAVWKEEFQQLQGFYATLAEGNNVAGRLAEIFAVLEFTALRLLEALPGLVLPRPTREVLRGIWDATVADAAQDADRALAALRDVAEWAIANQQKFYGRHKSDSTGHPIEPHGGFVGRFDAGDSFTYISFLRKPLCDLLEKFGHDVSATVRVWSERGWLLADSKGRNQRQVRINGTKPAAYCIKRAALETEVGMDFRPDQEPPNPFGS</sequence>
<reference evidence="2 3" key="1">
    <citation type="journal article" date="2009" name="Genome Res.">
        <title>Whole genome sequence of Desulfovibrio magneticus strain RS-1 revealed common gene clusters in magnetotactic bacteria.</title>
        <authorList>
            <person name="Nakazawa H."/>
            <person name="Arakaki A."/>
            <person name="Narita-Yamada S."/>
            <person name="Yashiro I."/>
            <person name="Jinno K."/>
            <person name="Aoki N."/>
            <person name="Tsuruyama A."/>
            <person name="Okamura Y."/>
            <person name="Tanikawa S."/>
            <person name="Fujita N."/>
            <person name="Takeyama H."/>
            <person name="Matsunaga T."/>
        </authorList>
    </citation>
    <scope>NUCLEOTIDE SEQUENCE [LARGE SCALE GENOMIC DNA]</scope>
    <source>
        <strain evidence="3">ATCC 700980 / DSM 13731 / RS-1</strain>
    </source>
</reference>
<dbReference type="KEGG" id="dma:DMR_15250"/>
<evidence type="ECO:0000313" key="3">
    <source>
        <dbReference type="Proteomes" id="UP000009071"/>
    </source>
</evidence>
<dbReference type="EMBL" id="AP010904">
    <property type="protein sequence ID" value="BAH75016.1"/>
    <property type="molecule type" value="Genomic_DNA"/>
</dbReference>
<keyword evidence="3" id="KW-1185">Reference proteome</keyword>
<dbReference type="eggNOG" id="COG4951">
    <property type="taxonomic scope" value="Bacteria"/>
</dbReference>
<dbReference type="Pfam" id="PF18662">
    <property type="entry name" value="HTH_56"/>
    <property type="match status" value="1"/>
</dbReference>
<dbReference type="InterPro" id="IPR054347">
    <property type="entry name" value="TOTE_primase"/>
</dbReference>
<dbReference type="Proteomes" id="UP000009071">
    <property type="component" value="Chromosome"/>
</dbReference>
<name>C4XNP1_SOLM1</name>
<dbReference type="Pfam" id="PF22548">
    <property type="entry name" value="AEP-TOTE"/>
    <property type="match status" value="1"/>
</dbReference>
<protein>
    <recommendedName>
        <fullName evidence="1">Primase C-terminal 1 domain-containing protein</fullName>
    </recommendedName>
</protein>
<gene>
    <name evidence="2" type="ordered locus">DMR_15250</name>
</gene>
<dbReference type="AlphaFoldDB" id="C4XNP1"/>
<dbReference type="InterPro" id="IPR009270">
    <property type="entry name" value="DUF927"/>
</dbReference>
<accession>C4XNP1</accession>
<organism evidence="2 3">
    <name type="scientific">Solidesulfovibrio magneticus (strain ATCC 700980 / DSM 13731 / RS-1)</name>
    <name type="common">Desulfovibrio magneticus</name>
    <dbReference type="NCBI Taxonomy" id="573370"/>
    <lineage>
        <taxon>Bacteria</taxon>
        <taxon>Pseudomonadati</taxon>
        <taxon>Thermodesulfobacteriota</taxon>
        <taxon>Desulfovibrionia</taxon>
        <taxon>Desulfovibrionales</taxon>
        <taxon>Desulfovibrionaceae</taxon>
        <taxon>Solidesulfovibrio</taxon>
    </lineage>
</organism>
<dbReference type="RefSeq" id="WP_015860223.1">
    <property type="nucleotide sequence ID" value="NC_012796.1"/>
</dbReference>
<dbReference type="InterPro" id="IPR014820">
    <property type="entry name" value="PriCT_1"/>
</dbReference>
<evidence type="ECO:0000313" key="2">
    <source>
        <dbReference type="EMBL" id="BAH75016.1"/>
    </source>
</evidence>